<feature type="compositionally biased region" description="Polar residues" evidence="2">
    <location>
        <begin position="308"/>
        <end position="337"/>
    </location>
</feature>
<evidence type="ECO:0000256" key="1">
    <source>
        <dbReference type="SAM" id="Coils"/>
    </source>
</evidence>
<dbReference type="EMBL" id="VDLU01000002">
    <property type="protein sequence ID" value="TNJ29076.1"/>
    <property type="molecule type" value="Genomic_DNA"/>
</dbReference>
<evidence type="ECO:0000256" key="2">
    <source>
        <dbReference type="SAM" id="MobiDB-lite"/>
    </source>
</evidence>
<comment type="caution">
    <text evidence="3">The sequence shown here is derived from an EMBL/GenBank/DDBJ whole genome shotgun (WGS) entry which is preliminary data.</text>
</comment>
<feature type="compositionally biased region" description="Polar residues" evidence="2">
    <location>
        <begin position="773"/>
        <end position="786"/>
    </location>
</feature>
<dbReference type="VEuPathDB" id="GiardiaDB:GMRT_14530"/>
<feature type="region of interest" description="Disordered" evidence="2">
    <location>
        <begin position="358"/>
        <end position="452"/>
    </location>
</feature>
<feature type="compositionally biased region" description="Low complexity" evidence="2">
    <location>
        <begin position="992"/>
        <end position="1001"/>
    </location>
</feature>
<feature type="compositionally biased region" description="Polar residues" evidence="2">
    <location>
        <begin position="358"/>
        <end position="370"/>
    </location>
</feature>
<proteinExistence type="predicted"/>
<evidence type="ECO:0000313" key="4">
    <source>
        <dbReference type="Proteomes" id="UP000315496"/>
    </source>
</evidence>
<feature type="compositionally biased region" description="Basic and acidic residues" evidence="2">
    <location>
        <begin position="742"/>
        <end position="763"/>
    </location>
</feature>
<feature type="region of interest" description="Disordered" evidence="2">
    <location>
        <begin position="607"/>
        <end position="786"/>
    </location>
</feature>
<dbReference type="AlphaFoldDB" id="A0A4Z1ST20"/>
<feature type="compositionally biased region" description="Low complexity" evidence="2">
    <location>
        <begin position="383"/>
        <end position="397"/>
    </location>
</feature>
<feature type="region of interest" description="Disordered" evidence="2">
    <location>
        <begin position="304"/>
        <end position="339"/>
    </location>
</feature>
<organism evidence="3 4">
    <name type="scientific">Giardia muris</name>
    <dbReference type="NCBI Taxonomy" id="5742"/>
    <lineage>
        <taxon>Eukaryota</taxon>
        <taxon>Metamonada</taxon>
        <taxon>Diplomonadida</taxon>
        <taxon>Hexamitidae</taxon>
        <taxon>Giardiinae</taxon>
        <taxon>Giardia</taxon>
    </lineage>
</organism>
<feature type="compositionally biased region" description="Polar residues" evidence="2">
    <location>
        <begin position="657"/>
        <end position="668"/>
    </location>
</feature>
<keyword evidence="4" id="KW-1185">Reference proteome</keyword>
<feature type="compositionally biased region" description="Low complexity" evidence="2">
    <location>
        <begin position="495"/>
        <end position="510"/>
    </location>
</feature>
<keyword evidence="1" id="KW-0175">Coiled coil</keyword>
<feature type="compositionally biased region" description="Low complexity" evidence="2">
    <location>
        <begin position="672"/>
        <end position="689"/>
    </location>
</feature>
<feature type="compositionally biased region" description="Low complexity" evidence="2">
    <location>
        <begin position="855"/>
        <end position="865"/>
    </location>
</feature>
<name>A0A4Z1ST20_GIAMU</name>
<gene>
    <name evidence="3" type="ORF">GMRT_14530</name>
</gene>
<protein>
    <submittedName>
        <fullName evidence="3">Uncharacterized protein</fullName>
    </submittedName>
</protein>
<feature type="compositionally biased region" description="Polar residues" evidence="2">
    <location>
        <begin position="834"/>
        <end position="845"/>
    </location>
</feature>
<feature type="region of interest" description="Disordered" evidence="2">
    <location>
        <begin position="21"/>
        <end position="48"/>
    </location>
</feature>
<feature type="compositionally biased region" description="Basic and acidic residues" evidence="2">
    <location>
        <begin position="428"/>
        <end position="444"/>
    </location>
</feature>
<accession>A0A4Z1ST20</accession>
<dbReference type="Proteomes" id="UP000315496">
    <property type="component" value="Chromosome 2"/>
</dbReference>
<feature type="coiled-coil region" evidence="1">
    <location>
        <begin position="141"/>
        <end position="189"/>
    </location>
</feature>
<sequence length="1013" mass="111227">MSVEGGAQTYDSYYDPDLVMPPVLRGPAPPLQQIGSGGGTKQGLPSASGDTLLQFQRRSFSNNPHMSSSERLIASLYSQQRQMPEKAVLNDSTFVDAMPLERPAVLARSGASAANQSTAAYERLVNSRTKRKGGGLNGVDKESLFEEVQTLRKQKNALDDLIRKQGTRINRLEEMLKSRDKEMRNLSHSLSTGIPDPTKMVDICAVKQKDYAPTMEYVKNLKLKLKEYYVRNQDLLKFIERLKSSMNFQRMKQLEKHLMIYYEKYSQLRVKNGSLNQQCIDLEADLGEMHKKLLQLMRSGVKYPGMRLSQSNDDGLQNSSTGQQRQSASGMSPNGYNDNFDLSDVAKKIYIEQGVGTKTSVHETSQQTLDSKGGRKKAQSGHAATAAATVAKEVAPASQPPRPKPGSQQPQRNVAKANTDDPLVALEKQYERERRERERRRLDDSYVPDVPDPLEEMENMILEDEFEDILGKDYGKLVITNADLDFLNEPRQAGSQPQQPQSQSQPLPQQKPAVPTHMLQSKDAAKKQTRDNLGDRLVQAIKQDNRGDPPTSGPRGTTKVEKPTSISGNRAAMDTDDGSTIYEGNSFVDPEMVSRMGVTITEVTSAGGARCPITPSDGSSILGDRSRGANPKSFYPEGQAPKTDGPESGKEPIVPAKSTSPNIETSTPRPGEIASSKESQSQSQGQETESPGDNVEASISRLAEPQKSMSLVETSHTQRSMASIEGVTFDSHMEDNSIAEKFPLDPERHSMVERDSEITKPEDLNPSEVGTPPGQSALSDRAASSNDYSSLVLNSRMFDEGTEKGMESIKDHSTLNLHSGMFDAPDKSVRSRSIPESQDYSSLNLHSGMFDDPATRTQSQSRLLQSSGEAYSSLNLHSGMFDDPVPESALRPTDVETDKSEHYPRDPKIRIVEGSTIESTAFTIDQTDISSMHIAPRFEGQEGRPLHIGDAPSTLSEMLNAAPAQSGNPFRPQLEEQAIVFSHVPAEENDDSPNSSSASHPNPRDGGEDPPTV</sequence>
<evidence type="ECO:0000313" key="3">
    <source>
        <dbReference type="EMBL" id="TNJ29076.1"/>
    </source>
</evidence>
<feature type="compositionally biased region" description="Polar residues" evidence="2">
    <location>
        <begin position="707"/>
        <end position="721"/>
    </location>
</feature>
<reference evidence="3 4" key="1">
    <citation type="submission" date="2019-05" db="EMBL/GenBank/DDBJ databases">
        <title>The compact genome of Giardia muris reveals important steps in the evolution of intestinal protozoan parasites.</title>
        <authorList>
            <person name="Xu F."/>
            <person name="Jimenez-Gonzalez A."/>
            <person name="Einarsson E."/>
            <person name="Astvaldsson A."/>
            <person name="Peirasmaki D."/>
            <person name="Eckmann L."/>
            <person name="Andersson J.O."/>
            <person name="Svard S.G."/>
            <person name="Jerlstrom-Hultqvist J."/>
        </authorList>
    </citation>
    <scope>NUCLEOTIDE SEQUENCE [LARGE SCALE GENOMIC DNA]</scope>
    <source>
        <strain evidence="3 4">Roberts-Thomson</strain>
    </source>
</reference>
<feature type="region of interest" description="Disordered" evidence="2">
    <location>
        <begin position="962"/>
        <end position="1013"/>
    </location>
</feature>
<feature type="region of interest" description="Disordered" evidence="2">
    <location>
        <begin position="816"/>
        <end position="865"/>
    </location>
</feature>
<feature type="region of interest" description="Disordered" evidence="2">
    <location>
        <begin position="489"/>
        <end position="581"/>
    </location>
</feature>
<dbReference type="OrthoDB" id="10253819at2759"/>
<feature type="compositionally biased region" description="Basic and acidic residues" evidence="2">
    <location>
        <begin position="523"/>
        <end position="534"/>
    </location>
</feature>